<dbReference type="OrthoDB" id="9796171at2"/>
<dbReference type="AlphaFoldDB" id="A0A255G3R4"/>
<evidence type="ECO:0000313" key="2">
    <source>
        <dbReference type="EMBL" id="OYO10559.1"/>
    </source>
</evidence>
<proteinExistence type="predicted"/>
<feature type="domain" description="N-acetyltransferase" evidence="1">
    <location>
        <begin position="5"/>
        <end position="150"/>
    </location>
</feature>
<organism evidence="2 3">
    <name type="scientific">Enemella evansiae</name>
    <dbReference type="NCBI Taxonomy" id="2016499"/>
    <lineage>
        <taxon>Bacteria</taxon>
        <taxon>Bacillati</taxon>
        <taxon>Actinomycetota</taxon>
        <taxon>Actinomycetes</taxon>
        <taxon>Propionibacteriales</taxon>
        <taxon>Propionibacteriaceae</taxon>
        <taxon>Enemella</taxon>
    </lineage>
</organism>
<dbReference type="PROSITE" id="PS51186">
    <property type="entry name" value="GNAT"/>
    <property type="match status" value="1"/>
</dbReference>
<dbReference type="EMBL" id="NMVO01000016">
    <property type="protein sequence ID" value="OYO10559.1"/>
    <property type="molecule type" value="Genomic_DNA"/>
</dbReference>
<dbReference type="CDD" id="cd04301">
    <property type="entry name" value="NAT_SF"/>
    <property type="match status" value="1"/>
</dbReference>
<reference evidence="2 3" key="1">
    <citation type="submission" date="2017-07" db="EMBL/GenBank/DDBJ databases">
        <title>Draft whole genome sequences of clinical Proprionibacteriaceae strains.</title>
        <authorList>
            <person name="Bernier A.-M."/>
            <person name="Bernard K."/>
            <person name="Domingo M.-C."/>
        </authorList>
    </citation>
    <scope>NUCLEOTIDE SEQUENCE [LARGE SCALE GENOMIC DNA]</scope>
    <source>
        <strain evidence="2 3">NML 030167</strain>
    </source>
</reference>
<evidence type="ECO:0000259" key="1">
    <source>
        <dbReference type="PROSITE" id="PS51186"/>
    </source>
</evidence>
<accession>A0A255G3R4</accession>
<name>A0A255G3R4_9ACTN</name>
<keyword evidence="3" id="KW-1185">Reference proteome</keyword>
<evidence type="ECO:0000313" key="3">
    <source>
        <dbReference type="Proteomes" id="UP000215896"/>
    </source>
</evidence>
<keyword evidence="2" id="KW-0808">Transferase</keyword>
<dbReference type="Pfam" id="PF13673">
    <property type="entry name" value="Acetyltransf_10"/>
    <property type="match status" value="1"/>
</dbReference>
<dbReference type="Gene3D" id="3.40.630.30">
    <property type="match status" value="1"/>
</dbReference>
<gene>
    <name evidence="2" type="ORF">CGZ94_16230</name>
</gene>
<comment type="caution">
    <text evidence="2">The sequence shown here is derived from an EMBL/GenBank/DDBJ whole genome shotgun (WGS) entry which is preliminary data.</text>
</comment>
<dbReference type="SUPFAM" id="SSF55729">
    <property type="entry name" value="Acyl-CoA N-acyltransferases (Nat)"/>
    <property type="match status" value="1"/>
</dbReference>
<dbReference type="InterPro" id="IPR000182">
    <property type="entry name" value="GNAT_dom"/>
</dbReference>
<dbReference type="Proteomes" id="UP000215896">
    <property type="component" value="Unassembled WGS sequence"/>
</dbReference>
<dbReference type="InterPro" id="IPR016181">
    <property type="entry name" value="Acyl_CoA_acyltransferase"/>
</dbReference>
<dbReference type="RefSeq" id="WP_094406265.1">
    <property type="nucleotide sequence ID" value="NZ_NMVO01000016.1"/>
</dbReference>
<sequence>MPPSARLRVAVPTDLAFAEAYAVLRLREAVFVVEQDCPYPELDGRDLEPDCRWLWYTDDDGAVLASLRVLTEDDGVRRIGRVVTAPAARGRGLAAELMRECLQLIGDRAEAVLNAQVQLVGWYERFGFRGDGAEFLEDGIPHRPMRRPVSG</sequence>
<dbReference type="GO" id="GO:0016747">
    <property type="term" value="F:acyltransferase activity, transferring groups other than amino-acyl groups"/>
    <property type="evidence" value="ECO:0007669"/>
    <property type="project" value="InterPro"/>
</dbReference>
<protein>
    <submittedName>
        <fullName evidence="2">GNAT family N-acetyltransferase</fullName>
    </submittedName>
</protein>